<evidence type="ECO:0000313" key="1">
    <source>
        <dbReference type="EMBL" id="RDD81048.1"/>
    </source>
</evidence>
<organism evidence="1 2">
    <name type="scientific">Dyella tabacisoli</name>
    <dbReference type="NCBI Taxonomy" id="2282381"/>
    <lineage>
        <taxon>Bacteria</taxon>
        <taxon>Pseudomonadati</taxon>
        <taxon>Pseudomonadota</taxon>
        <taxon>Gammaproteobacteria</taxon>
        <taxon>Lysobacterales</taxon>
        <taxon>Rhodanobacteraceae</taxon>
        <taxon>Dyella</taxon>
    </lineage>
</organism>
<keyword evidence="2" id="KW-1185">Reference proteome</keyword>
<name>A0A369UMU7_9GAMM</name>
<proteinExistence type="predicted"/>
<gene>
    <name evidence="1" type="ORF">DVJ77_14875</name>
</gene>
<dbReference type="AlphaFoldDB" id="A0A369UMU7"/>
<dbReference type="EMBL" id="QQAH01000013">
    <property type="protein sequence ID" value="RDD81048.1"/>
    <property type="molecule type" value="Genomic_DNA"/>
</dbReference>
<reference evidence="1 2" key="1">
    <citation type="submission" date="2018-07" db="EMBL/GenBank/DDBJ databases">
        <title>Dyella tabacisoli L4-6T, whole genome shotgun sequence.</title>
        <authorList>
            <person name="Zhou X.-K."/>
            <person name="Li W.-J."/>
            <person name="Duan Y.-Q."/>
        </authorList>
    </citation>
    <scope>NUCLEOTIDE SEQUENCE [LARGE SCALE GENOMIC DNA]</scope>
    <source>
        <strain evidence="1 2">L4-6</strain>
    </source>
</reference>
<protein>
    <submittedName>
        <fullName evidence="1">Uncharacterized protein</fullName>
    </submittedName>
</protein>
<accession>A0A369UMU7</accession>
<sequence length="61" mass="6381">MLILGGPNAKQTTTFIVGLSKQLKADALKGIVVLVVSETSEQTTVSTTLKPSGATMRFVAM</sequence>
<comment type="caution">
    <text evidence="1">The sequence shown here is derived from an EMBL/GenBank/DDBJ whole genome shotgun (WGS) entry which is preliminary data.</text>
</comment>
<dbReference type="Proteomes" id="UP000253782">
    <property type="component" value="Unassembled WGS sequence"/>
</dbReference>
<dbReference type="OrthoDB" id="5958728at2"/>
<evidence type="ECO:0000313" key="2">
    <source>
        <dbReference type="Proteomes" id="UP000253782"/>
    </source>
</evidence>